<name>X1AN47_9ZZZZ</name>
<sequence>MANLLKKNPDIRLINQKSKESEEYFRHIFNNANDLIAVFNEKIEIEFINETVLKKILGYTFKEIKGNNSLTIVHPDDLQK</sequence>
<dbReference type="InterPro" id="IPR000014">
    <property type="entry name" value="PAS"/>
</dbReference>
<comment type="caution">
    <text evidence="2">The sequence shown here is derived from an EMBL/GenBank/DDBJ whole genome shotgun (WGS) entry which is preliminary data.</text>
</comment>
<dbReference type="InterPro" id="IPR035965">
    <property type="entry name" value="PAS-like_dom_sf"/>
</dbReference>
<dbReference type="Gene3D" id="3.30.450.20">
    <property type="entry name" value="PAS domain"/>
    <property type="match status" value="1"/>
</dbReference>
<evidence type="ECO:0000259" key="1">
    <source>
        <dbReference type="PROSITE" id="PS50112"/>
    </source>
</evidence>
<feature type="non-terminal residue" evidence="2">
    <location>
        <position position="80"/>
    </location>
</feature>
<dbReference type="AlphaFoldDB" id="X1AN47"/>
<dbReference type="SUPFAM" id="SSF55785">
    <property type="entry name" value="PYP-like sensor domain (PAS domain)"/>
    <property type="match status" value="1"/>
</dbReference>
<dbReference type="CDD" id="cd00130">
    <property type="entry name" value="PAS"/>
    <property type="match status" value="1"/>
</dbReference>
<dbReference type="PROSITE" id="PS50112">
    <property type="entry name" value="PAS"/>
    <property type="match status" value="1"/>
</dbReference>
<dbReference type="EMBL" id="BART01014042">
    <property type="protein sequence ID" value="GAG84145.1"/>
    <property type="molecule type" value="Genomic_DNA"/>
</dbReference>
<reference evidence="2" key="1">
    <citation type="journal article" date="2014" name="Front. Microbiol.">
        <title>High frequency of phylogenetically diverse reductive dehalogenase-homologous genes in deep subseafloor sedimentary metagenomes.</title>
        <authorList>
            <person name="Kawai M."/>
            <person name="Futagami T."/>
            <person name="Toyoda A."/>
            <person name="Takaki Y."/>
            <person name="Nishi S."/>
            <person name="Hori S."/>
            <person name="Arai W."/>
            <person name="Tsubouchi T."/>
            <person name="Morono Y."/>
            <person name="Uchiyama I."/>
            <person name="Ito T."/>
            <person name="Fujiyama A."/>
            <person name="Inagaki F."/>
            <person name="Takami H."/>
        </authorList>
    </citation>
    <scope>NUCLEOTIDE SEQUENCE</scope>
    <source>
        <strain evidence="2">Expedition CK06-06</strain>
    </source>
</reference>
<protein>
    <recommendedName>
        <fullName evidence="1">PAS domain-containing protein</fullName>
    </recommendedName>
</protein>
<feature type="domain" description="PAS" evidence="1">
    <location>
        <begin position="21"/>
        <end position="80"/>
    </location>
</feature>
<accession>X1AN47</accession>
<evidence type="ECO:0000313" key="2">
    <source>
        <dbReference type="EMBL" id="GAG84145.1"/>
    </source>
</evidence>
<proteinExistence type="predicted"/>
<organism evidence="2">
    <name type="scientific">marine sediment metagenome</name>
    <dbReference type="NCBI Taxonomy" id="412755"/>
    <lineage>
        <taxon>unclassified sequences</taxon>
        <taxon>metagenomes</taxon>
        <taxon>ecological metagenomes</taxon>
    </lineage>
</organism>
<gene>
    <name evidence="2" type="ORF">S01H4_28307</name>
</gene>
<dbReference type="NCBIfam" id="TIGR00229">
    <property type="entry name" value="sensory_box"/>
    <property type="match status" value="1"/>
</dbReference>